<dbReference type="GO" id="GO:0030198">
    <property type="term" value="P:extracellular matrix organization"/>
    <property type="evidence" value="ECO:0007669"/>
    <property type="project" value="TreeGrafter"/>
</dbReference>
<dbReference type="RefSeq" id="WP_343062139.1">
    <property type="nucleotide sequence ID" value="NZ_JACHMJ010000001.1"/>
</dbReference>
<keyword evidence="4" id="KW-1185">Reference proteome</keyword>
<dbReference type="GO" id="GO:0031012">
    <property type="term" value="C:extracellular matrix"/>
    <property type="evidence" value="ECO:0007669"/>
    <property type="project" value="TreeGrafter"/>
</dbReference>
<dbReference type="InterPro" id="IPR036378">
    <property type="entry name" value="FAS1_dom_sf"/>
</dbReference>
<feature type="chain" id="PRO_5039466960" evidence="1">
    <location>
        <begin position="22"/>
        <end position="208"/>
    </location>
</feature>
<dbReference type="AlphaFoldDB" id="A0A841AS29"/>
<dbReference type="Pfam" id="PF02469">
    <property type="entry name" value="Fasciclin"/>
    <property type="match status" value="1"/>
</dbReference>
<dbReference type="Proteomes" id="UP000536685">
    <property type="component" value="Unassembled WGS sequence"/>
</dbReference>
<feature type="signal peptide" evidence="1">
    <location>
        <begin position="1"/>
        <end position="21"/>
    </location>
</feature>
<dbReference type="Gene3D" id="2.30.180.10">
    <property type="entry name" value="FAS1 domain"/>
    <property type="match status" value="1"/>
</dbReference>
<accession>A0A841AS29</accession>
<feature type="domain" description="FAS1" evidence="2">
    <location>
        <begin position="69"/>
        <end position="203"/>
    </location>
</feature>
<gene>
    <name evidence="3" type="ORF">HD599_003397</name>
</gene>
<dbReference type="PROSITE" id="PS51257">
    <property type="entry name" value="PROKAR_LIPOPROTEIN"/>
    <property type="match status" value="1"/>
</dbReference>
<dbReference type="PROSITE" id="PS50213">
    <property type="entry name" value="FAS1"/>
    <property type="match status" value="1"/>
</dbReference>
<evidence type="ECO:0000313" key="4">
    <source>
        <dbReference type="Proteomes" id="UP000536685"/>
    </source>
</evidence>
<dbReference type="EMBL" id="JACHMJ010000001">
    <property type="protein sequence ID" value="MBB5845074.1"/>
    <property type="molecule type" value="Genomic_DNA"/>
</dbReference>
<evidence type="ECO:0000256" key="1">
    <source>
        <dbReference type="SAM" id="SignalP"/>
    </source>
</evidence>
<dbReference type="GO" id="GO:0005615">
    <property type="term" value="C:extracellular space"/>
    <property type="evidence" value="ECO:0007669"/>
    <property type="project" value="TreeGrafter"/>
</dbReference>
<evidence type="ECO:0000259" key="2">
    <source>
        <dbReference type="PROSITE" id="PS50213"/>
    </source>
</evidence>
<organism evidence="3 4">
    <name type="scientific">Conyzicola lurida</name>
    <dbReference type="NCBI Taxonomy" id="1172621"/>
    <lineage>
        <taxon>Bacteria</taxon>
        <taxon>Bacillati</taxon>
        <taxon>Actinomycetota</taxon>
        <taxon>Actinomycetes</taxon>
        <taxon>Micrococcales</taxon>
        <taxon>Microbacteriaceae</taxon>
        <taxon>Conyzicola</taxon>
    </lineage>
</organism>
<dbReference type="PANTHER" id="PTHR10900:SF77">
    <property type="entry name" value="FI19380P1"/>
    <property type="match status" value="1"/>
</dbReference>
<reference evidence="3 4" key="1">
    <citation type="submission" date="2020-08" db="EMBL/GenBank/DDBJ databases">
        <title>Sequencing the genomes of 1000 actinobacteria strains.</title>
        <authorList>
            <person name="Klenk H.-P."/>
        </authorList>
    </citation>
    <scope>NUCLEOTIDE SEQUENCE [LARGE SCALE GENOMIC DNA]</scope>
    <source>
        <strain evidence="3 4">DSM 105784</strain>
    </source>
</reference>
<dbReference type="InterPro" id="IPR050904">
    <property type="entry name" value="Adhesion/Biosynth-related"/>
</dbReference>
<dbReference type="InterPro" id="IPR000782">
    <property type="entry name" value="FAS1_domain"/>
</dbReference>
<proteinExistence type="predicted"/>
<dbReference type="GO" id="GO:0050839">
    <property type="term" value="F:cell adhesion molecule binding"/>
    <property type="evidence" value="ECO:0007669"/>
    <property type="project" value="TreeGrafter"/>
</dbReference>
<name>A0A841AS29_9MICO</name>
<evidence type="ECO:0000313" key="3">
    <source>
        <dbReference type="EMBL" id="MBB5845074.1"/>
    </source>
</evidence>
<dbReference type="GO" id="GO:0007155">
    <property type="term" value="P:cell adhesion"/>
    <property type="evidence" value="ECO:0007669"/>
    <property type="project" value="TreeGrafter"/>
</dbReference>
<sequence>MRTQPRISLTLAAALSVVALAGCSTSAPEPDASSATPTADATSGLVGAGCADYIETNPDGAGSIAEMAQESVYDAASNNPLLTTLVEAVSGEINPGVNLVDALDGTEYTIFAPVDSAFADLAPETLALYADPANAAMFGGVLSYHAISGQIEPDDLPGEHTTVEGSPVTITGSGDDLMVNEASVVCGGIHTATATLYLIDTVLTPPAS</sequence>
<protein>
    <submittedName>
        <fullName evidence="3">Putative surface protein with fasciclin (FAS1) repeats</fullName>
    </submittedName>
</protein>
<dbReference type="SMART" id="SM00554">
    <property type="entry name" value="FAS1"/>
    <property type="match status" value="1"/>
</dbReference>
<comment type="caution">
    <text evidence="3">The sequence shown here is derived from an EMBL/GenBank/DDBJ whole genome shotgun (WGS) entry which is preliminary data.</text>
</comment>
<dbReference type="PANTHER" id="PTHR10900">
    <property type="entry name" value="PERIOSTIN-RELATED"/>
    <property type="match status" value="1"/>
</dbReference>
<dbReference type="SUPFAM" id="SSF82153">
    <property type="entry name" value="FAS1 domain"/>
    <property type="match status" value="1"/>
</dbReference>
<keyword evidence="1" id="KW-0732">Signal</keyword>